<evidence type="ECO:0000313" key="4">
    <source>
        <dbReference type="Proteomes" id="UP001224359"/>
    </source>
</evidence>
<proteinExistence type="predicted"/>
<dbReference type="SUPFAM" id="SSF53756">
    <property type="entry name" value="UDP-Glycosyltransferase/glycogen phosphorylase"/>
    <property type="match status" value="1"/>
</dbReference>
<protein>
    <submittedName>
        <fullName evidence="3">Poly(Glycerol-phosphate) alpha-glucosyltransferase</fullName>
        <ecNumber evidence="3">2.4.1.52</ecNumber>
    </submittedName>
</protein>
<accession>A0ABT9VHK2</accession>
<gene>
    <name evidence="3" type="ORF">J2S77_002442</name>
</gene>
<comment type="caution">
    <text evidence="3">The sequence shown here is derived from an EMBL/GenBank/DDBJ whole genome shotgun (WGS) entry which is preliminary data.</text>
</comment>
<evidence type="ECO:0000259" key="2">
    <source>
        <dbReference type="Pfam" id="PF09318"/>
    </source>
</evidence>
<sequence length="506" mass="59166">MQGTPVLVTNSLDVNRGGMTKAVLLRANKLADHYDQVYILTFTYQQRYHQIINELYNNNELDPRVKVLNMFEDLKPKKKFKLFNKISNKHDKGLLRIKDKEKSKPTYRYYRNGIYVKYERYDDQNILNFIDNMNESRHRVSREEYNSYGQLVRKRHVDLHSNKPRLDRYFDDNGKAYLTIWVNPVTQEGQRTVLMNGKPKEFKTPGGLKKNWLKKKTKQINNPILILDNKKHFQKALKIDNCKRIFVIHNSHLRKPYTNINKVKKVYHDLFENLNKQDQVVFLTEKQKNDAEQIYGENNNFHVIPHPVNHSNMNYLDEKVEYDPHSVVAIARLHPVKRMDEALRAFRKVVDEIPDAKFMIYGKGELEGELKSLINELGLDENVSLCGYTNKPLKEYQKAACSILTSDFEGFGLVVLESLSVGTPVVSYNTKYGPDDIIRDEVDGMVVEQGDKDALAQGIIELMTDSSKRELFSENAKEVHSRFSEEKYINGWINLIDSFDEFQNNE</sequence>
<keyword evidence="3" id="KW-0328">Glycosyltransferase</keyword>
<dbReference type="RefSeq" id="WP_306977678.1">
    <property type="nucleotide sequence ID" value="NZ_JAUSTQ010000012.1"/>
</dbReference>
<dbReference type="GO" id="GO:0047265">
    <property type="term" value="F:poly(glycerol-phosphate) alpha-glucosyltransferase activity"/>
    <property type="evidence" value="ECO:0007669"/>
    <property type="project" value="UniProtKB-EC"/>
</dbReference>
<dbReference type="EMBL" id="JAUSTQ010000012">
    <property type="protein sequence ID" value="MDQ0160438.1"/>
    <property type="molecule type" value="Genomic_DNA"/>
</dbReference>
<keyword evidence="3" id="KW-0808">Transferase</keyword>
<evidence type="ECO:0000259" key="1">
    <source>
        <dbReference type="Pfam" id="PF00534"/>
    </source>
</evidence>
<dbReference type="Gene3D" id="3.40.50.2000">
    <property type="entry name" value="Glycogen Phosphorylase B"/>
    <property type="match status" value="3"/>
</dbReference>
<reference evidence="3 4" key="1">
    <citation type="submission" date="2023-07" db="EMBL/GenBank/DDBJ databases">
        <title>Genomic Encyclopedia of Type Strains, Phase IV (KMG-IV): sequencing the most valuable type-strain genomes for metagenomic binning, comparative biology and taxonomic classification.</title>
        <authorList>
            <person name="Goeker M."/>
        </authorList>
    </citation>
    <scope>NUCLEOTIDE SEQUENCE [LARGE SCALE GENOMIC DNA]</scope>
    <source>
        <strain evidence="3 4">DSM 16460</strain>
    </source>
</reference>
<feature type="domain" description="Glycosyl transferase family 1" evidence="1">
    <location>
        <begin position="324"/>
        <end position="478"/>
    </location>
</feature>
<dbReference type="PANTHER" id="PTHR12526">
    <property type="entry name" value="GLYCOSYLTRANSFERASE"/>
    <property type="match status" value="1"/>
</dbReference>
<dbReference type="PANTHER" id="PTHR12526:SF630">
    <property type="entry name" value="GLYCOSYLTRANSFERASE"/>
    <property type="match status" value="1"/>
</dbReference>
<organism evidence="3 4">
    <name type="scientific">Alkalibacillus salilacus</name>
    <dbReference type="NCBI Taxonomy" id="284582"/>
    <lineage>
        <taxon>Bacteria</taxon>
        <taxon>Bacillati</taxon>
        <taxon>Bacillota</taxon>
        <taxon>Bacilli</taxon>
        <taxon>Bacillales</taxon>
        <taxon>Bacillaceae</taxon>
        <taxon>Alkalibacillus</taxon>
    </lineage>
</organism>
<keyword evidence="4" id="KW-1185">Reference proteome</keyword>
<evidence type="ECO:0000313" key="3">
    <source>
        <dbReference type="EMBL" id="MDQ0160438.1"/>
    </source>
</evidence>
<dbReference type="InterPro" id="IPR015397">
    <property type="entry name" value="Glyco_trans_A_1"/>
</dbReference>
<dbReference type="EC" id="2.4.1.52" evidence="3"/>
<dbReference type="Pfam" id="PF00534">
    <property type="entry name" value="Glycos_transf_1"/>
    <property type="match status" value="1"/>
</dbReference>
<name>A0ABT9VHK2_9BACI</name>
<feature type="domain" description="Glycosyl transferase 1" evidence="2">
    <location>
        <begin position="8"/>
        <end position="179"/>
    </location>
</feature>
<dbReference type="Proteomes" id="UP001224359">
    <property type="component" value="Unassembled WGS sequence"/>
</dbReference>
<dbReference type="InterPro" id="IPR001296">
    <property type="entry name" value="Glyco_trans_1"/>
</dbReference>
<dbReference type="Pfam" id="PF09318">
    <property type="entry name" value="Glyco_trans_A_1"/>
    <property type="match status" value="1"/>
</dbReference>